<name>A0A1Y4LA50_9FIRM</name>
<accession>A0A1Y4LA50</accession>
<dbReference type="EMBL" id="NFKK01000007">
    <property type="protein sequence ID" value="OUP52790.1"/>
    <property type="molecule type" value="Genomic_DNA"/>
</dbReference>
<evidence type="ECO:0000313" key="2">
    <source>
        <dbReference type="EMBL" id="OUP52790.1"/>
    </source>
</evidence>
<feature type="transmembrane region" description="Helical" evidence="1">
    <location>
        <begin position="107"/>
        <end position="139"/>
    </location>
</feature>
<gene>
    <name evidence="2" type="ORF">B5F17_07345</name>
</gene>
<protein>
    <submittedName>
        <fullName evidence="2">Uncharacterized protein</fullName>
    </submittedName>
</protein>
<keyword evidence="1" id="KW-0812">Transmembrane</keyword>
<comment type="caution">
    <text evidence="2">The sequence shown here is derived from an EMBL/GenBank/DDBJ whole genome shotgun (WGS) entry which is preliminary data.</text>
</comment>
<proteinExistence type="predicted"/>
<organism evidence="2 3">
    <name type="scientific">Butyricicoccus pullicaecorum</name>
    <dbReference type="NCBI Taxonomy" id="501571"/>
    <lineage>
        <taxon>Bacteria</taxon>
        <taxon>Bacillati</taxon>
        <taxon>Bacillota</taxon>
        <taxon>Clostridia</taxon>
        <taxon>Eubacteriales</taxon>
        <taxon>Butyricicoccaceae</taxon>
        <taxon>Butyricicoccus</taxon>
    </lineage>
</organism>
<evidence type="ECO:0000256" key="1">
    <source>
        <dbReference type="SAM" id="Phobius"/>
    </source>
</evidence>
<dbReference type="Proteomes" id="UP000195897">
    <property type="component" value="Unassembled WGS sequence"/>
</dbReference>
<reference evidence="3" key="1">
    <citation type="submission" date="2017-04" db="EMBL/GenBank/DDBJ databases">
        <title>Function of individual gut microbiota members based on whole genome sequencing of pure cultures obtained from chicken caecum.</title>
        <authorList>
            <person name="Medvecky M."/>
            <person name="Cejkova D."/>
            <person name="Polansky O."/>
            <person name="Karasova D."/>
            <person name="Kubasova T."/>
            <person name="Cizek A."/>
            <person name="Rychlik I."/>
        </authorList>
    </citation>
    <scope>NUCLEOTIDE SEQUENCE [LARGE SCALE GENOMIC DNA]</scope>
    <source>
        <strain evidence="3">An180</strain>
    </source>
</reference>
<sequence length="148" mass="17184">MDELYTDHYQDDYTPLTDINYVYFEAFSDGYYSAEWTLQEWIDENSVSPDELDSDELPQEYRDMIDYEESSDMENEDTIYDSYDVSDSTSKFTSSGASSDEGFFSLLFSWILAFISYILVCCVISSVICAMGFLVRFLIGLFNKNNRP</sequence>
<keyword evidence="1" id="KW-1133">Transmembrane helix</keyword>
<evidence type="ECO:0000313" key="3">
    <source>
        <dbReference type="Proteomes" id="UP000195897"/>
    </source>
</evidence>
<keyword evidence="1" id="KW-0472">Membrane</keyword>
<dbReference type="AlphaFoldDB" id="A0A1Y4LA50"/>